<dbReference type="AlphaFoldDB" id="A0A318MRL2"/>
<feature type="signal peptide" evidence="2">
    <location>
        <begin position="1"/>
        <end position="38"/>
    </location>
</feature>
<organism evidence="3 4">
    <name type="scientific">Bifidobacterium asteroides</name>
    <dbReference type="NCBI Taxonomy" id="1684"/>
    <lineage>
        <taxon>Bacteria</taxon>
        <taxon>Bacillati</taxon>
        <taxon>Actinomycetota</taxon>
        <taxon>Actinomycetes</taxon>
        <taxon>Bifidobacteriales</taxon>
        <taxon>Bifidobacteriaceae</taxon>
        <taxon>Bifidobacterium</taxon>
    </lineage>
</organism>
<gene>
    <name evidence="3" type="ORF">DKK74_01555</name>
</gene>
<accession>A0A318MRL2</accession>
<evidence type="ECO:0000313" key="4">
    <source>
        <dbReference type="Proteomes" id="UP000248128"/>
    </source>
</evidence>
<dbReference type="PROSITE" id="PS51257">
    <property type="entry name" value="PROKAR_LIPOPROTEIN"/>
    <property type="match status" value="1"/>
</dbReference>
<sequence>MKGIALPKCLTRRVLPCLIVVLACLGLTAFDMTPAAEAATVNPTLTVQLKRGHSGKGDQNDILPSAPVSAGAGYIFRALRLDPTTLKSRVKALDQNPGADKAQAAISSEVAANPDAFKDKKQPAEYYGVSDQAGTITNASEAKSQGVWLTGAHLDLEASTLTGGSPAVFDGDYFNASYWLVTLVSPPKSEKVKVDPVVVQLPLYRKQGEVHPLYDVTISPKLVDVPQDEFQNGTQTGNGIQTVPVARSGPRKLAATGVSMVAPGILLLILAVIGLYLAIVARSWNRDKR</sequence>
<keyword evidence="2" id="KW-0732">Signal</keyword>
<feature type="transmembrane region" description="Helical" evidence="1">
    <location>
        <begin position="260"/>
        <end position="281"/>
    </location>
</feature>
<dbReference type="Proteomes" id="UP000248128">
    <property type="component" value="Unassembled WGS sequence"/>
</dbReference>
<comment type="caution">
    <text evidence="3">The sequence shown here is derived from an EMBL/GenBank/DDBJ whole genome shotgun (WGS) entry which is preliminary data.</text>
</comment>
<dbReference type="EMBL" id="QGLK01000001">
    <property type="protein sequence ID" value="PXY89567.1"/>
    <property type="molecule type" value="Genomic_DNA"/>
</dbReference>
<evidence type="ECO:0000256" key="2">
    <source>
        <dbReference type="SAM" id="SignalP"/>
    </source>
</evidence>
<dbReference type="OrthoDB" id="3229424at2"/>
<reference evidence="3 4" key="1">
    <citation type="submission" date="2018-05" db="EMBL/GenBank/DDBJ databases">
        <title>Reference genomes for bee gut microbiota database.</title>
        <authorList>
            <person name="Ellegaard K.M."/>
        </authorList>
    </citation>
    <scope>NUCLEOTIDE SEQUENCE [LARGE SCALE GENOMIC DNA]</scope>
    <source>
        <strain evidence="3 4">ESL0199</strain>
    </source>
</reference>
<keyword evidence="1" id="KW-0812">Transmembrane</keyword>
<evidence type="ECO:0000313" key="3">
    <source>
        <dbReference type="EMBL" id="PXY89567.1"/>
    </source>
</evidence>
<keyword evidence="1" id="KW-1133">Transmembrane helix</keyword>
<evidence type="ECO:0000256" key="1">
    <source>
        <dbReference type="SAM" id="Phobius"/>
    </source>
</evidence>
<dbReference type="RefSeq" id="WP_110412454.1">
    <property type="nucleotide sequence ID" value="NZ_QGLK01000001.1"/>
</dbReference>
<protein>
    <submittedName>
        <fullName evidence="3">Uncharacterized protein</fullName>
    </submittedName>
</protein>
<feature type="chain" id="PRO_5016379355" evidence="2">
    <location>
        <begin position="39"/>
        <end position="289"/>
    </location>
</feature>
<proteinExistence type="predicted"/>
<name>A0A318MRL2_9BIFI</name>
<keyword evidence="1" id="KW-0472">Membrane</keyword>